<name>A0A811YEJ1_NYCPR</name>
<dbReference type="EMBL" id="CAJHUB010000675">
    <property type="protein sequence ID" value="CAD7675404.1"/>
    <property type="molecule type" value="Genomic_DNA"/>
</dbReference>
<keyword evidence="2" id="KW-1185">Reference proteome</keyword>
<gene>
    <name evidence="1" type="ORF">NYPRO_LOCUS8199</name>
</gene>
<proteinExistence type="predicted"/>
<dbReference type="Proteomes" id="UP000645828">
    <property type="component" value="Unassembled WGS sequence"/>
</dbReference>
<dbReference type="AlphaFoldDB" id="A0A811YEJ1"/>
<accession>A0A811YEJ1</accession>
<comment type="caution">
    <text evidence="1">The sequence shown here is derived from an EMBL/GenBank/DDBJ whole genome shotgun (WGS) entry which is preliminary data.</text>
</comment>
<sequence length="218" mass="24263">MTLVGESELYSTGLGKPALLVSRASLRLRLYGLTSQPSWMCTSLGNCDTSLQVTPRLASPGPRRHIHGGHQISSWHRSPTGWVPNPLHHTPMWPQAAHQNHLCYHHSLGHLPYDRCGASTGQILSHLILTKPSKCPLDSRMGAMKAIINTTHMKAVSSTLRDDPSTKKHIHLSQSIKSWRQKIGAKSRVPQHILRQITGKVRYIIFFPSQLLWGSSGQ</sequence>
<reference evidence="1" key="1">
    <citation type="submission" date="2020-12" db="EMBL/GenBank/DDBJ databases">
        <authorList>
            <consortium name="Molecular Ecology Group"/>
        </authorList>
    </citation>
    <scope>NUCLEOTIDE SEQUENCE</scope>
    <source>
        <strain evidence="1">TBG_1078</strain>
    </source>
</reference>
<evidence type="ECO:0000313" key="1">
    <source>
        <dbReference type="EMBL" id="CAD7675404.1"/>
    </source>
</evidence>
<organism evidence="1 2">
    <name type="scientific">Nyctereutes procyonoides</name>
    <name type="common">Raccoon dog</name>
    <name type="synonym">Canis procyonoides</name>
    <dbReference type="NCBI Taxonomy" id="34880"/>
    <lineage>
        <taxon>Eukaryota</taxon>
        <taxon>Metazoa</taxon>
        <taxon>Chordata</taxon>
        <taxon>Craniata</taxon>
        <taxon>Vertebrata</taxon>
        <taxon>Euteleostomi</taxon>
        <taxon>Mammalia</taxon>
        <taxon>Eutheria</taxon>
        <taxon>Laurasiatheria</taxon>
        <taxon>Carnivora</taxon>
        <taxon>Caniformia</taxon>
        <taxon>Canidae</taxon>
        <taxon>Nyctereutes</taxon>
    </lineage>
</organism>
<protein>
    <submittedName>
        <fullName evidence="1">(raccoon dog) hypothetical protein</fullName>
    </submittedName>
</protein>
<evidence type="ECO:0000313" key="2">
    <source>
        <dbReference type="Proteomes" id="UP000645828"/>
    </source>
</evidence>